<dbReference type="AlphaFoldDB" id="A0A1H1FNN9"/>
<dbReference type="Pfam" id="PF01636">
    <property type="entry name" value="APH"/>
    <property type="match status" value="1"/>
</dbReference>
<dbReference type="EMBL" id="FNKD01000004">
    <property type="protein sequence ID" value="SDR02524.1"/>
    <property type="molecule type" value="Genomic_DNA"/>
</dbReference>
<feature type="domain" description="Aminoglycoside phosphotransferase" evidence="1">
    <location>
        <begin position="48"/>
        <end position="257"/>
    </location>
</feature>
<dbReference type="GO" id="GO:0016740">
    <property type="term" value="F:transferase activity"/>
    <property type="evidence" value="ECO:0007669"/>
    <property type="project" value="UniProtKB-KW"/>
</dbReference>
<dbReference type="STRING" id="553311.SAMN05216231_3319"/>
<dbReference type="SUPFAM" id="SSF56112">
    <property type="entry name" value="Protein kinase-like (PK-like)"/>
    <property type="match status" value="1"/>
</dbReference>
<evidence type="ECO:0000259" key="1">
    <source>
        <dbReference type="Pfam" id="PF01636"/>
    </source>
</evidence>
<proteinExistence type="predicted"/>
<keyword evidence="2" id="KW-0808">Transferase</keyword>
<dbReference type="RefSeq" id="WP_092494064.1">
    <property type="nucleotide sequence ID" value="NZ_FNKD01000004.1"/>
</dbReference>
<evidence type="ECO:0000313" key="3">
    <source>
        <dbReference type="Proteomes" id="UP000199444"/>
    </source>
</evidence>
<dbReference type="PANTHER" id="PTHR21310">
    <property type="entry name" value="AMINOGLYCOSIDE PHOSPHOTRANSFERASE-RELATED-RELATED"/>
    <property type="match status" value="1"/>
</dbReference>
<dbReference type="Gene3D" id="3.90.1200.10">
    <property type="match status" value="1"/>
</dbReference>
<evidence type="ECO:0000313" key="2">
    <source>
        <dbReference type="EMBL" id="SDR02524.1"/>
    </source>
</evidence>
<organism evidence="2 3">
    <name type="scientific">Virgibacillus salinus</name>
    <dbReference type="NCBI Taxonomy" id="553311"/>
    <lineage>
        <taxon>Bacteria</taxon>
        <taxon>Bacillati</taxon>
        <taxon>Bacillota</taxon>
        <taxon>Bacilli</taxon>
        <taxon>Bacillales</taxon>
        <taxon>Bacillaceae</taxon>
        <taxon>Virgibacillus</taxon>
    </lineage>
</organism>
<protein>
    <submittedName>
        <fullName evidence="2">Phosphotransferase enzyme family protein</fullName>
    </submittedName>
</protein>
<keyword evidence="3" id="KW-1185">Reference proteome</keyword>
<dbReference type="InterPro" id="IPR011009">
    <property type="entry name" value="Kinase-like_dom_sf"/>
</dbReference>
<dbReference type="InterPro" id="IPR002575">
    <property type="entry name" value="Aminoglycoside_PTrfase"/>
</dbReference>
<dbReference type="InterPro" id="IPR051678">
    <property type="entry name" value="AGP_Transferase"/>
</dbReference>
<sequence length="308" mass="34663">MEQNNEYLSNQIVEWVKDNVDSNAKVESVSRLKGSTSSTLHSITLLVDQSVKQYVIRQFDNKEWLDEEPDLVLHEVESLRMATNTGITTPEVVACDETGEKCGIPAILMTKLEGAVELKPANMDEWLTGLARGLVKIHEVEARGFPYQHYSYNDISTFEMPSWSKEPKTWGSAINILTGPRPKTTDCFIHRDYHPANVLWDEGLVSGVVDWVNGCRGPRGVDVGHCRVNLAMLYGVETADGFLKAYQQQAGSCFTYNRYWDLLSLTDMLVGPPEVYPGWEAFGVSGLTNEMMKERLDKYVLSLLNQDS</sequence>
<accession>A0A1H1FNN9</accession>
<dbReference type="Proteomes" id="UP000199444">
    <property type="component" value="Unassembled WGS sequence"/>
</dbReference>
<name>A0A1H1FNN9_9BACI</name>
<gene>
    <name evidence="2" type="ORF">SAMN05216231_3319</name>
</gene>
<reference evidence="2 3" key="1">
    <citation type="submission" date="2016-10" db="EMBL/GenBank/DDBJ databases">
        <authorList>
            <person name="de Groot N.N."/>
        </authorList>
    </citation>
    <scope>NUCLEOTIDE SEQUENCE [LARGE SCALE GENOMIC DNA]</scope>
    <source>
        <strain evidence="2 3">CGMCC 1.10449</strain>
    </source>
</reference>